<evidence type="ECO:0000313" key="2">
    <source>
        <dbReference type="EMBL" id="GET42135.1"/>
    </source>
</evidence>
<evidence type="ECO:0000256" key="1">
    <source>
        <dbReference type="SAM" id="MobiDB-lite"/>
    </source>
</evidence>
<dbReference type="AlphaFoldDB" id="A0AAV3XM77"/>
<reference evidence="2" key="1">
    <citation type="submission" date="2019-10" db="EMBL/GenBank/DDBJ databases">
        <title>Draft genome sequece of Microseira wollei NIES-4236.</title>
        <authorList>
            <person name="Yamaguchi H."/>
            <person name="Suzuki S."/>
            <person name="Kawachi M."/>
        </authorList>
    </citation>
    <scope>NUCLEOTIDE SEQUENCE</scope>
    <source>
        <strain evidence="2">NIES-4236</strain>
    </source>
</reference>
<keyword evidence="3" id="KW-1185">Reference proteome</keyword>
<sequence>MLVSGASNPTRQARGVHVSRRSPSGLSAGLIAPRTPQKIKTYQPHDLAGILIPQFSWADVARSHCKLNPPETVLGASVFAQPPDETREPLKHLLIGSPKGVTNGIHTLHRVGYADVGSWSRLLPTGNSGEVMSILVRYIIVGG</sequence>
<feature type="compositionally biased region" description="Polar residues" evidence="1">
    <location>
        <begin position="1"/>
        <end position="11"/>
    </location>
</feature>
<dbReference type="EMBL" id="BLAY01000149">
    <property type="protein sequence ID" value="GET42135.1"/>
    <property type="molecule type" value="Genomic_DNA"/>
</dbReference>
<feature type="region of interest" description="Disordered" evidence="1">
    <location>
        <begin position="1"/>
        <end position="30"/>
    </location>
</feature>
<accession>A0AAV3XM77</accession>
<evidence type="ECO:0000313" key="3">
    <source>
        <dbReference type="Proteomes" id="UP001050975"/>
    </source>
</evidence>
<protein>
    <submittedName>
        <fullName evidence="2">Uncharacterized protein</fullName>
    </submittedName>
</protein>
<gene>
    <name evidence="2" type="ORF">MiSe_69490</name>
</gene>
<comment type="caution">
    <text evidence="2">The sequence shown here is derived from an EMBL/GenBank/DDBJ whole genome shotgun (WGS) entry which is preliminary data.</text>
</comment>
<dbReference type="Proteomes" id="UP001050975">
    <property type="component" value="Unassembled WGS sequence"/>
</dbReference>
<name>A0AAV3XM77_9CYAN</name>
<organism evidence="2 3">
    <name type="scientific">Microseira wollei NIES-4236</name>
    <dbReference type="NCBI Taxonomy" id="2530354"/>
    <lineage>
        <taxon>Bacteria</taxon>
        <taxon>Bacillati</taxon>
        <taxon>Cyanobacteriota</taxon>
        <taxon>Cyanophyceae</taxon>
        <taxon>Oscillatoriophycideae</taxon>
        <taxon>Aerosakkonematales</taxon>
        <taxon>Aerosakkonemataceae</taxon>
        <taxon>Microseira</taxon>
    </lineage>
</organism>
<proteinExistence type="predicted"/>